<dbReference type="SUPFAM" id="SSF50475">
    <property type="entry name" value="FMN-binding split barrel"/>
    <property type="match status" value="1"/>
</dbReference>
<dbReference type="SMART" id="SM00903">
    <property type="entry name" value="Flavin_Reduct"/>
    <property type="match status" value="1"/>
</dbReference>
<dbReference type="RefSeq" id="WP_076502913.1">
    <property type="nucleotide sequence ID" value="NZ_FTOP01000021.1"/>
</dbReference>
<dbReference type="Gene3D" id="2.30.110.10">
    <property type="entry name" value="Electron Transport, Fmn-binding Protein, Chain A"/>
    <property type="match status" value="1"/>
</dbReference>
<evidence type="ECO:0000256" key="2">
    <source>
        <dbReference type="ARBA" id="ARBA00022630"/>
    </source>
</evidence>
<comment type="cofactor">
    <cofactor evidence="1">
        <name>FMN</name>
        <dbReference type="ChEBI" id="CHEBI:58210"/>
    </cofactor>
</comment>
<evidence type="ECO:0000259" key="5">
    <source>
        <dbReference type="SMART" id="SM00903"/>
    </source>
</evidence>
<name>A0A1N7PV08_9BACT</name>
<dbReference type="GO" id="GO:0016646">
    <property type="term" value="F:oxidoreductase activity, acting on the CH-NH group of donors, NAD or NADP as acceptor"/>
    <property type="evidence" value="ECO:0007669"/>
    <property type="project" value="UniProtKB-ARBA"/>
</dbReference>
<dbReference type="Pfam" id="PF01613">
    <property type="entry name" value="Flavin_Reduct"/>
    <property type="match status" value="1"/>
</dbReference>
<protein>
    <submittedName>
        <fullName evidence="6">NADH-FMN oxidoreductase RutF, flavin reductase (DIM6/NTAB) family</fullName>
    </submittedName>
</protein>
<accession>A0A1N7PV08</accession>
<keyword evidence="2" id="KW-0285">Flavoprotein</keyword>
<dbReference type="OrthoDB" id="5293996at2"/>
<proteinExistence type="inferred from homology"/>
<dbReference type="InterPro" id="IPR002563">
    <property type="entry name" value="Flavin_Rdtase-like_dom"/>
</dbReference>
<dbReference type="InterPro" id="IPR012349">
    <property type="entry name" value="Split_barrel_FMN-bd"/>
</dbReference>
<evidence type="ECO:0000313" key="7">
    <source>
        <dbReference type="Proteomes" id="UP000186026"/>
    </source>
</evidence>
<dbReference type="PANTHER" id="PTHR33798">
    <property type="entry name" value="FLAVOPROTEIN OXYGENASE"/>
    <property type="match status" value="1"/>
</dbReference>
<reference evidence="7" key="1">
    <citation type="submission" date="2017-01" db="EMBL/GenBank/DDBJ databases">
        <authorList>
            <person name="Varghese N."/>
            <person name="Submissions S."/>
        </authorList>
    </citation>
    <scope>NUCLEOTIDE SEQUENCE [LARGE SCALE GENOMIC DNA]</scope>
    <source>
        <strain evidence="7">DSM 46698</strain>
    </source>
</reference>
<gene>
    <name evidence="6" type="ORF">SAMN05421761_12127</name>
</gene>
<evidence type="ECO:0000256" key="3">
    <source>
        <dbReference type="ARBA" id="ARBA00022643"/>
    </source>
</evidence>
<dbReference type="GO" id="GO:0010181">
    <property type="term" value="F:FMN binding"/>
    <property type="evidence" value="ECO:0007669"/>
    <property type="project" value="InterPro"/>
</dbReference>
<dbReference type="STRING" id="529505.SAMN05421761_12127"/>
<dbReference type="AlphaFoldDB" id="A0A1N7PV08"/>
<keyword evidence="7" id="KW-1185">Reference proteome</keyword>
<sequence length="210" mass="23204">MMKAFTKQSLLEADSAFRRDLINSLSGYKSLNLIGTKSKTGQTNLSPFSQVFHIGATPPLVGILFRPHTVERHTLENILQTEYFTLNHVHESFYQQAHQTAARYKGSEFAATGLEETYKNDFFAPFVAGSPVQLACTLVEKQTLQVNGTVLIIASIEEVYVDAEGLRADGSLDLEVLGTVTVSGLDEYYVGKRLAKLSYPKPGKDLEVLI</sequence>
<evidence type="ECO:0000313" key="6">
    <source>
        <dbReference type="EMBL" id="SIT14483.1"/>
    </source>
</evidence>
<evidence type="ECO:0000256" key="4">
    <source>
        <dbReference type="ARBA" id="ARBA00038054"/>
    </source>
</evidence>
<dbReference type="PANTHER" id="PTHR33798:SF5">
    <property type="entry name" value="FLAVIN REDUCTASE LIKE DOMAIN-CONTAINING PROTEIN"/>
    <property type="match status" value="1"/>
</dbReference>
<organism evidence="6 7">
    <name type="scientific">Belliella pelovolcani</name>
    <dbReference type="NCBI Taxonomy" id="529505"/>
    <lineage>
        <taxon>Bacteria</taxon>
        <taxon>Pseudomonadati</taxon>
        <taxon>Bacteroidota</taxon>
        <taxon>Cytophagia</taxon>
        <taxon>Cytophagales</taxon>
        <taxon>Cyclobacteriaceae</taxon>
        <taxon>Belliella</taxon>
    </lineage>
</organism>
<dbReference type="Proteomes" id="UP000186026">
    <property type="component" value="Unassembled WGS sequence"/>
</dbReference>
<comment type="similarity">
    <text evidence="4">Belongs to the flavoredoxin family.</text>
</comment>
<feature type="domain" description="Flavin reductase like" evidence="5">
    <location>
        <begin position="25"/>
        <end position="171"/>
    </location>
</feature>
<evidence type="ECO:0000256" key="1">
    <source>
        <dbReference type="ARBA" id="ARBA00001917"/>
    </source>
</evidence>
<keyword evidence="3" id="KW-0288">FMN</keyword>
<dbReference type="EMBL" id="FTOP01000021">
    <property type="protein sequence ID" value="SIT14483.1"/>
    <property type="molecule type" value="Genomic_DNA"/>
</dbReference>